<feature type="domain" description="Tudor" evidence="3">
    <location>
        <begin position="38"/>
        <end position="96"/>
    </location>
</feature>
<dbReference type="InParanoid" id="A0A7N6A7L8"/>
<dbReference type="Gene3D" id="2.30.30.140">
    <property type="match status" value="6"/>
</dbReference>
<feature type="domain" description="Tudor" evidence="3">
    <location>
        <begin position="275"/>
        <end position="333"/>
    </location>
</feature>
<dbReference type="InterPro" id="IPR035437">
    <property type="entry name" value="SNase_OB-fold_sf"/>
</dbReference>
<name>A0A7N6A7L8_ANATE</name>
<reference evidence="4" key="3">
    <citation type="submission" date="2025-09" db="UniProtKB">
        <authorList>
            <consortium name="Ensembl"/>
        </authorList>
    </citation>
    <scope>IDENTIFICATION</scope>
</reference>
<evidence type="ECO:0000259" key="3">
    <source>
        <dbReference type="PROSITE" id="PS50304"/>
    </source>
</evidence>
<dbReference type="PANTHER" id="PTHR22948">
    <property type="entry name" value="TUDOR DOMAIN CONTAINING PROTEIN"/>
    <property type="match status" value="1"/>
</dbReference>
<dbReference type="PROSITE" id="PS50304">
    <property type="entry name" value="TUDOR"/>
    <property type="match status" value="5"/>
</dbReference>
<protein>
    <recommendedName>
        <fullName evidence="3">Tudor domain-containing protein</fullName>
    </recommendedName>
</protein>
<feature type="domain" description="Tudor" evidence="3">
    <location>
        <begin position="993"/>
        <end position="1049"/>
    </location>
</feature>
<dbReference type="SMART" id="SM00333">
    <property type="entry name" value="TUDOR"/>
    <property type="match status" value="6"/>
</dbReference>
<dbReference type="Pfam" id="PF00567">
    <property type="entry name" value="TUDOR"/>
    <property type="match status" value="6"/>
</dbReference>
<dbReference type="Gene3D" id="2.40.50.90">
    <property type="match status" value="5"/>
</dbReference>
<dbReference type="GeneTree" id="ENSGT00940000162581"/>
<dbReference type="SUPFAM" id="SSF50199">
    <property type="entry name" value="Staphylococcal nuclease"/>
    <property type="match status" value="1"/>
</dbReference>
<dbReference type="SUPFAM" id="SSF63748">
    <property type="entry name" value="Tudor/PWWP/MBT"/>
    <property type="match status" value="6"/>
</dbReference>
<dbReference type="PANTHER" id="PTHR22948:SF7">
    <property type="entry name" value="TUDOR DOMAIN-CONTAINING PROTEIN 15"/>
    <property type="match status" value="1"/>
</dbReference>
<feature type="domain" description="Tudor" evidence="3">
    <location>
        <begin position="702"/>
        <end position="760"/>
    </location>
</feature>
<evidence type="ECO:0000256" key="2">
    <source>
        <dbReference type="SAM" id="MobiDB-lite"/>
    </source>
</evidence>
<evidence type="ECO:0000313" key="4">
    <source>
        <dbReference type="Ensembl" id="ENSATEP00000044399.1"/>
    </source>
</evidence>
<dbReference type="InterPro" id="IPR002999">
    <property type="entry name" value="Tudor"/>
</dbReference>
<dbReference type="Ensembl" id="ENSATET00000061498.1">
    <property type="protein sequence ID" value="ENSATEP00000044399.1"/>
    <property type="gene ID" value="ENSATEG00000029460.1"/>
</dbReference>
<dbReference type="Proteomes" id="UP000265040">
    <property type="component" value="Chromosome 24"/>
</dbReference>
<feature type="domain" description="Tudor" evidence="3">
    <location>
        <begin position="494"/>
        <end position="553"/>
    </location>
</feature>
<accession>A0A7N6A7L8</accession>
<feature type="coiled-coil region" evidence="1">
    <location>
        <begin position="675"/>
        <end position="702"/>
    </location>
</feature>
<keyword evidence="1" id="KW-0175">Coiled coil</keyword>
<evidence type="ECO:0000313" key="5">
    <source>
        <dbReference type="Proteomes" id="UP000265040"/>
    </source>
</evidence>
<proteinExistence type="predicted"/>
<dbReference type="OrthoDB" id="9995375at2759"/>
<dbReference type="InterPro" id="IPR050621">
    <property type="entry name" value="Tudor_domain_containing"/>
</dbReference>
<feature type="region of interest" description="Disordered" evidence="2">
    <location>
        <begin position="840"/>
        <end position="905"/>
    </location>
</feature>
<keyword evidence="5" id="KW-1185">Reference proteome</keyword>
<organism evidence="4 5">
    <name type="scientific">Anabas testudineus</name>
    <name type="common">Climbing perch</name>
    <name type="synonym">Anthias testudineus</name>
    <dbReference type="NCBI Taxonomy" id="64144"/>
    <lineage>
        <taxon>Eukaryota</taxon>
        <taxon>Metazoa</taxon>
        <taxon>Chordata</taxon>
        <taxon>Craniata</taxon>
        <taxon>Vertebrata</taxon>
        <taxon>Euteleostomi</taxon>
        <taxon>Actinopterygii</taxon>
        <taxon>Neopterygii</taxon>
        <taxon>Teleostei</taxon>
        <taxon>Neoteleostei</taxon>
        <taxon>Acanthomorphata</taxon>
        <taxon>Anabantaria</taxon>
        <taxon>Anabantiformes</taxon>
        <taxon>Anabantoidei</taxon>
        <taxon>Anabantidae</taxon>
        <taxon>Anabas</taxon>
    </lineage>
</organism>
<feature type="compositionally biased region" description="Low complexity" evidence="2">
    <location>
        <begin position="891"/>
        <end position="901"/>
    </location>
</feature>
<evidence type="ECO:0000256" key="1">
    <source>
        <dbReference type="SAM" id="Coils"/>
    </source>
</evidence>
<reference evidence="4" key="2">
    <citation type="submission" date="2025-08" db="UniProtKB">
        <authorList>
            <consortium name="Ensembl"/>
        </authorList>
    </citation>
    <scope>IDENTIFICATION</scope>
</reference>
<reference evidence="4" key="1">
    <citation type="submission" date="2021-04" db="EMBL/GenBank/DDBJ databases">
        <authorList>
            <consortium name="Wellcome Sanger Institute Data Sharing"/>
        </authorList>
    </citation>
    <scope>NUCLEOTIDE SEQUENCE [LARGE SCALE GENOMIC DNA]</scope>
</reference>
<sequence length="1382" mass="155947">MGAETLVCVWYGQYLTICELDYNILQGEIQNIQKTKSAVDIGEFCLVEDLSSARWYRGRVQNRKEDLFDVFLIDHGNVLSVGIDHISSCSNDLFILPPKIVCGFLANMLVFPDSSHSVVENYFSSLIGKNFTGYIQALLPHKILLLEAPDINNDFVRHGFGRYVDTDTFLFLVEMLTEVPLKQNIEPAPDLLIDKPRSQWFCFQPSGLRGYEDILSFSGPRLTCGMHVKVRVTAAVNSGLFYCQMASAETDLLEMSRKLGAVCEYRTKEHSQKETENLGLLCSVQGKDGKWYRGFVQFLPVNSQVRVLFIDYGYFESVSVDNVHRLPPDFYSAPIMAFPCSLSCLSGQDEAVRTQQLSFLKSGLLGGVLVVEISSFDEAQHLYSVTVFGAEDNPIKETEPIEEHPRMKLGSIIETEVSPQGEQLEEENVCKNETEKAQASSLKALSIRPGCEFAVRCSYISSPSDFWCQPLDKGPALEELMNKVQQYYSTHTVPLKSGDLCCITKSPVDGKWYRAFIIEQQKDHARVVLVDYGFTIQIRKQSLQAIMPEYVDLEAQAFRCSLSKTCREWSLKACNILKDFVVKSTCGLKCKVISQLSVKNKGLCNVVDLYDTQTQQRITDMLVEHGLARKATAPTTLSTVFPESFVYSSYDLSPGKEEIVYVTHVSSQWEVYCHLDRNTEIIEELEKKISEESEKIMQASTRAVVRKLCLAKYFDGRWYRGLAHPVQSPLHLSVFFVDYGNTNISEKTHVMFIPRDSVDLLYTPMQAVRCSLASVSKEELYADAKECLDGAVLNKQVRVVIVGKNKDGSFDVQLFDGDVNINEKVNDFILSLSPKPNTGMSCSTSGTEAKHRNTSVKCKSQPKGRPSNPLYVRGTPPRMRENERNTNVHGNRNVRVTQQNRNRTKSCVSATLQKSCDVKEQRETQHPKEPGTPQLTCLPDRKLKADSENATVLSVETNGRFYIRLTKTSDFLAALQSRIADNLYRCETVGKQDVKQGLRCLAEVDNKWHRAVIQKVGRDKCHVFLVDHGITIETSSSSVRRQCCSTKEIPNLAVLCKVTFSEGEDAQRLWDETLKLMIGKEVKLVFVRYSETKNLWMVEIVMNGRFLVHQISDSLQQNQEIIQHSAETQSEAAEEDTSPPQQLVCAPVDIDKSYFGFAAAVTTPFEFCVVLEDLLLIMNKVSVMLDDLPVLMPPLPEAHLTPGSCCLLESDTQEKWCRAEVVGADASLVLNLVDYGHCEYLPYKDHSKLKRLPEALINLPKVTYPCTLRGVKPVGVDGQWTDEAVIFFQQRLCQKNLQIFFREFESDSRWKVDVLADGGHVAKDLVDAGHASYADVMLELRYALICYIFTYVISCLGNEKIFLWEKRLKSQLTKFSGKNESC</sequence>